<keyword evidence="4" id="KW-0378">Hydrolase</keyword>
<keyword evidence="1" id="KW-0547">Nucleotide-binding</keyword>
<dbReference type="SUPFAM" id="SSF52540">
    <property type="entry name" value="P-loop containing nucleoside triphosphate hydrolases"/>
    <property type="match status" value="2"/>
</dbReference>
<protein>
    <submittedName>
        <fullName evidence="4">RecBCD enzyme subunit RecD</fullName>
        <ecNumber evidence="4">3.1.11.5</ecNumber>
    </submittedName>
</protein>
<name>A0A5J4R856_9ZZZZ</name>
<feature type="domain" description="AAA+ ATPase" evidence="3">
    <location>
        <begin position="629"/>
        <end position="776"/>
    </location>
</feature>
<accession>A0A5J4R856</accession>
<reference evidence="4" key="1">
    <citation type="submission" date="2019-03" db="EMBL/GenBank/DDBJ databases">
        <title>Single cell metagenomics reveals metabolic interactions within the superorganism composed of flagellate Streblomastix strix and complex community of Bacteroidetes bacteria on its surface.</title>
        <authorList>
            <person name="Treitli S.C."/>
            <person name="Kolisko M."/>
            <person name="Husnik F."/>
            <person name="Keeling P."/>
            <person name="Hampl V."/>
        </authorList>
    </citation>
    <scope>NUCLEOTIDE SEQUENCE</scope>
    <source>
        <strain evidence="4">STM</strain>
    </source>
</reference>
<dbReference type="GO" id="GO:0008854">
    <property type="term" value="F:exodeoxyribonuclease V activity"/>
    <property type="evidence" value="ECO:0007669"/>
    <property type="project" value="UniProtKB-EC"/>
</dbReference>
<dbReference type="GO" id="GO:0005524">
    <property type="term" value="F:ATP binding"/>
    <property type="evidence" value="ECO:0007669"/>
    <property type="project" value="UniProtKB-KW"/>
</dbReference>
<keyword evidence="2" id="KW-0067">ATP-binding</keyword>
<proteinExistence type="predicted"/>
<evidence type="ECO:0000256" key="2">
    <source>
        <dbReference type="ARBA" id="ARBA00022840"/>
    </source>
</evidence>
<organism evidence="4">
    <name type="scientific">termite gut metagenome</name>
    <dbReference type="NCBI Taxonomy" id="433724"/>
    <lineage>
        <taxon>unclassified sequences</taxon>
        <taxon>metagenomes</taxon>
        <taxon>organismal metagenomes</taxon>
    </lineage>
</organism>
<dbReference type="PANTHER" id="PTHR43788:SF6">
    <property type="entry name" value="DNA HELICASE B"/>
    <property type="match status" value="1"/>
</dbReference>
<dbReference type="InterPro" id="IPR027785">
    <property type="entry name" value="UvrD-like_helicase_C"/>
</dbReference>
<dbReference type="EMBL" id="SNRY01001747">
    <property type="protein sequence ID" value="KAA6328833.1"/>
    <property type="molecule type" value="Genomic_DNA"/>
</dbReference>
<dbReference type="Gene3D" id="2.30.30.940">
    <property type="match status" value="1"/>
</dbReference>
<dbReference type="InterPro" id="IPR027417">
    <property type="entry name" value="P-loop_NTPase"/>
</dbReference>
<dbReference type="CDD" id="cd17933">
    <property type="entry name" value="DEXSc_RecD-like"/>
    <property type="match status" value="1"/>
</dbReference>
<dbReference type="EC" id="3.1.11.5" evidence="4"/>
<dbReference type="Pfam" id="PF13538">
    <property type="entry name" value="UvrD_C_2"/>
    <property type="match status" value="1"/>
</dbReference>
<comment type="caution">
    <text evidence="4">The sequence shown here is derived from an EMBL/GenBank/DDBJ whole genome shotgun (WGS) entry which is preliminary data.</text>
</comment>
<dbReference type="Pfam" id="PF13604">
    <property type="entry name" value="AAA_30"/>
    <property type="match status" value="1"/>
</dbReference>
<dbReference type="GO" id="GO:0003678">
    <property type="term" value="F:DNA helicase activity"/>
    <property type="evidence" value="ECO:0007669"/>
    <property type="project" value="UniProtKB-ARBA"/>
</dbReference>
<evidence type="ECO:0000256" key="1">
    <source>
        <dbReference type="ARBA" id="ARBA00022741"/>
    </source>
</evidence>
<dbReference type="SMART" id="SM00382">
    <property type="entry name" value="AAA"/>
    <property type="match status" value="1"/>
</dbReference>
<dbReference type="CDD" id="cd18809">
    <property type="entry name" value="SF1_C_RecD"/>
    <property type="match status" value="1"/>
</dbReference>
<dbReference type="PANTHER" id="PTHR43788">
    <property type="entry name" value="DNA2/NAM7 HELICASE FAMILY MEMBER"/>
    <property type="match status" value="1"/>
</dbReference>
<dbReference type="InterPro" id="IPR050534">
    <property type="entry name" value="Coronavir_polyprotein_1ab"/>
</dbReference>
<evidence type="ECO:0000259" key="3">
    <source>
        <dbReference type="SMART" id="SM00382"/>
    </source>
</evidence>
<dbReference type="AlphaFoldDB" id="A0A5J4R856"/>
<sequence>MAQHLSIRIPWKDNGYNGFVCDKPCYNNSCLRLKNIAEKRDDELEMKLAGCSMSGHEMELPCISEGGAFMSNVSHTRTANHPYKKNNSKTHNHFLETELVYPPFSLPARPFGWTMLCKGNSRDNIDSLSKMYNIDYDPNREPDLDFDTNWIQNARNQRAIFEKFYKNVEPHKSFVIPYVKQVPFIEDAKRVVIGIGFVTSVMSPPEYNHTNDGELRSILWETMIGHSIRDNRKDGFLLPYREMMAYAKEHPDFDMHSVTVFAEDDYFDEFSFATEHLSYDAVISVLLQTIKALGIIKQCIPGNWDECIVWANARLTEVWKDRGGFPGAGIMLYAMGFKYGILIAEEVKASLTDNDSFIDKLELAIVEPSKYLSLDIVIGNTERKAFVSLQRERKSLFWLLSRFSLTLIQACALFNRGYNDIDYKGNIRFKKINLDCSDADIRANPYIVYEKTRLLESELQIPFRNVDMAVFPPQEMRQQYPLLEPSLISADNDERRIRAIAVSVLERQTDNGHTVYPQTQLIADINELPLDPACSVSGDILNSLTKFFSNEFVLIEMKNSGIAYQLARIQAYDDVIRQSVNKRVNSTNRHQISEDWDKIVNDAFKESKLTDSEKRARQEKAAVLKKLAESRLSVLIGGAGTGKTTLLALLCKSPKIQEGGVLLLAPTGKARVRMSQAMQKQNVKFAAKTVAQFLIQNRRFDFATMRYQLSDADAKDVPNTVIIDECSMLTEEMFGALMQALRKNAQRIIFVGDPNQLPPIGAGRPFVDLVNHLRKDIPTFPRVGKSYGELTVTCRQQNEDGTERLDTMFAEWYADTDAELDSEIFTKLQANCCEKNITFKMWKTTEELEQLLLETVAEEAGMENLNDFDNFNISLGGTISGDYAYFNVGCATSAENWQILAPVKNMPFGVLNINHLIHTKYKEEVITLAKRKLQKKIPPPLGSESIVYGDKVINIRNRKCKAYPDNEKAINYVANGEIGIASGVFGRQIKYLNVELSSQPQYTYSYEKSDFGEESDALLELAYALTVHKAQGSEFGKVILVIAEPCGLLSRELLYTAITRQKDKLVILYNDEAYHLRNYSSKSFSDIARRFTSLFEKPEIVEFQKKFYETGLIHRTAHGELVRSKSEIIIADALFDSNVEYAYEKELDLGEDGIKYPDFTIEDAESGTQFFWEHCGMMTDESYRRRWEYKLAVYEKHDIAVGKNLIVSYDNENGSIDSQAIRNLIKQFLL</sequence>
<gene>
    <name evidence="4" type="ORF">EZS27_022302</name>
</gene>
<evidence type="ECO:0000313" key="4">
    <source>
        <dbReference type="EMBL" id="KAA6328833.1"/>
    </source>
</evidence>
<dbReference type="InterPro" id="IPR003593">
    <property type="entry name" value="AAA+_ATPase"/>
</dbReference>
<dbReference type="Gene3D" id="3.40.50.300">
    <property type="entry name" value="P-loop containing nucleotide triphosphate hydrolases"/>
    <property type="match status" value="2"/>
</dbReference>